<dbReference type="InterPro" id="IPR001590">
    <property type="entry name" value="Peptidase_M12B"/>
</dbReference>
<keyword evidence="4" id="KW-1185">Reference proteome</keyword>
<name>A0ABN1IG03_9GAMM</name>
<protein>
    <recommendedName>
        <fullName evidence="2">Peptidase M12B domain-containing protein</fullName>
    </recommendedName>
</protein>
<feature type="domain" description="Peptidase M12B" evidence="2">
    <location>
        <begin position="182"/>
        <end position="433"/>
    </location>
</feature>
<proteinExistence type="predicted"/>
<dbReference type="SUPFAM" id="SSF55486">
    <property type="entry name" value="Metalloproteases ('zincins'), catalytic domain"/>
    <property type="match status" value="1"/>
</dbReference>
<dbReference type="PROSITE" id="PS50215">
    <property type="entry name" value="ADAM_MEPRO"/>
    <property type="match status" value="1"/>
</dbReference>
<organism evidence="3 4">
    <name type="scientific">Dokdonella soli</name>
    <dbReference type="NCBI Taxonomy" id="529810"/>
    <lineage>
        <taxon>Bacteria</taxon>
        <taxon>Pseudomonadati</taxon>
        <taxon>Pseudomonadota</taxon>
        <taxon>Gammaproteobacteria</taxon>
        <taxon>Lysobacterales</taxon>
        <taxon>Rhodanobacteraceae</taxon>
        <taxon>Dokdonella</taxon>
    </lineage>
</organism>
<evidence type="ECO:0000259" key="2">
    <source>
        <dbReference type="PROSITE" id="PS50215"/>
    </source>
</evidence>
<comment type="caution">
    <text evidence="3">The sequence shown here is derived from an EMBL/GenBank/DDBJ whole genome shotgun (WGS) entry which is preliminary data.</text>
</comment>
<evidence type="ECO:0000313" key="4">
    <source>
        <dbReference type="Proteomes" id="UP001501523"/>
    </source>
</evidence>
<dbReference type="Gene3D" id="3.40.390.10">
    <property type="entry name" value="Collagenase (Catalytic Domain)"/>
    <property type="match status" value="1"/>
</dbReference>
<gene>
    <name evidence="3" type="ORF">GCM10009105_13530</name>
</gene>
<dbReference type="InterPro" id="IPR024079">
    <property type="entry name" value="MetalloPept_cat_dom_sf"/>
</dbReference>
<reference evidence="3 4" key="1">
    <citation type="journal article" date="2019" name="Int. J. Syst. Evol. Microbiol.">
        <title>The Global Catalogue of Microorganisms (GCM) 10K type strain sequencing project: providing services to taxonomists for standard genome sequencing and annotation.</title>
        <authorList>
            <consortium name="The Broad Institute Genomics Platform"/>
            <consortium name="The Broad Institute Genome Sequencing Center for Infectious Disease"/>
            <person name="Wu L."/>
            <person name="Ma J."/>
        </authorList>
    </citation>
    <scope>NUCLEOTIDE SEQUENCE [LARGE SCALE GENOMIC DNA]</scope>
    <source>
        <strain evidence="3 4">JCM 15421</strain>
    </source>
</reference>
<dbReference type="EMBL" id="BAAAEU010000006">
    <property type="protein sequence ID" value="GAA0711558.1"/>
    <property type="molecule type" value="Genomic_DNA"/>
</dbReference>
<evidence type="ECO:0000256" key="1">
    <source>
        <dbReference type="SAM" id="SignalP"/>
    </source>
</evidence>
<evidence type="ECO:0000313" key="3">
    <source>
        <dbReference type="EMBL" id="GAA0711558.1"/>
    </source>
</evidence>
<feature type="signal peptide" evidence="1">
    <location>
        <begin position="1"/>
        <end position="18"/>
    </location>
</feature>
<feature type="chain" id="PRO_5046767163" description="Peptidase M12B domain-containing protein" evidence="1">
    <location>
        <begin position="19"/>
        <end position="442"/>
    </location>
</feature>
<accession>A0ABN1IG03</accession>
<dbReference type="RefSeq" id="WP_343788509.1">
    <property type="nucleotide sequence ID" value="NZ_BAAAEU010000006.1"/>
</dbReference>
<dbReference type="Pfam" id="PF13688">
    <property type="entry name" value="Reprolysin_5"/>
    <property type="match status" value="1"/>
</dbReference>
<dbReference type="Proteomes" id="UP001501523">
    <property type="component" value="Unassembled WGS sequence"/>
</dbReference>
<sequence>MRSILAAALFGVATQAGAATLALERAQIDRLAALPVGADMVIDNFPDGFGGSTSLRFKRIDVYATGARIIAMAADGEHELPRSRRIELIGTNAAGDVRASLAFDPGFAQLRGAGSSPGGAFAITASNGAKGMLFSVIPAKEALPPGVVPEIIPNEDGLPSSQPMPDALTLSLVGKTATANPRAAIVAVDVDRELLVNRFGGTGNANVSAATSWIADLFATMNVMYQRDLNVTLEQGTTIFRVSGTPYSISTNMSANSTDLGNFGTYWQDNEASVQRDFTVLLSGQLTGGFSASGIAWINAYCITSSNGGSYSVNKVFTSSSVGVDLSARLVGHELGHNFGAAHTHCTDVTTGAYSVATNTIDQCYKGESSSGCYGGAVSCPAGGAGTLMSYCNVGGSNGANCGQNALQFHSTQITTLSALIASNTPSCLSATTDLIFANGFD</sequence>
<keyword evidence="1" id="KW-0732">Signal</keyword>